<evidence type="ECO:0000313" key="3">
    <source>
        <dbReference type="Proteomes" id="UP000000658"/>
    </source>
</evidence>
<proteinExistence type="predicted"/>
<sequence>MNTPRLAPASRVIAVKTAPTEVVSGKWVKCCPRRSRHHHTTAEPPESHFSPNGTCAIRASLLESNRQSASDQQVTPQIGRPLPATQRLDALGHGKSPATTKLSTHASRIDTRAHRFLFQANAYLS</sequence>
<feature type="region of interest" description="Disordered" evidence="1">
    <location>
        <begin position="33"/>
        <end position="52"/>
    </location>
</feature>
<dbReference type="EMBL" id="CT573326">
    <property type="protein sequence ID" value="CAK17005.1"/>
    <property type="molecule type" value="Genomic_DNA"/>
</dbReference>
<reference evidence="2 3" key="1">
    <citation type="journal article" date="2006" name="Nat. Biotechnol.">
        <title>Complete genome sequence of the entomopathogenic and metabolically versatile soil bacterium Pseudomonas entomophila.</title>
        <authorList>
            <person name="Vodovar N."/>
            <person name="Vallenet D."/>
            <person name="Cruveiller S."/>
            <person name="Rouy Z."/>
            <person name="Barbe V."/>
            <person name="Acosta C."/>
            <person name="Cattolico L."/>
            <person name="Jubin C."/>
            <person name="Lajus A."/>
            <person name="Segurens B."/>
            <person name="Vacherie B."/>
            <person name="Wincker P."/>
            <person name="Weissenbach J."/>
            <person name="Lemaitre B."/>
            <person name="Medigue C."/>
            <person name="Boccard F."/>
        </authorList>
    </citation>
    <scope>NUCLEOTIDE SEQUENCE [LARGE SCALE GENOMIC DNA]</scope>
    <source>
        <strain evidence="2 3">L48</strain>
    </source>
</reference>
<protein>
    <submittedName>
        <fullName evidence="2">Uncharacterized protein</fullName>
    </submittedName>
</protein>
<dbReference type="HOGENOM" id="CLU_1990733_0_0_6"/>
<feature type="compositionally biased region" description="Polar residues" evidence="1">
    <location>
        <begin position="97"/>
        <end position="106"/>
    </location>
</feature>
<dbReference type="Proteomes" id="UP000000658">
    <property type="component" value="Chromosome"/>
</dbReference>
<gene>
    <name evidence="2" type="ordered locus">PSEEN4318</name>
</gene>
<evidence type="ECO:0000256" key="1">
    <source>
        <dbReference type="SAM" id="MobiDB-lite"/>
    </source>
</evidence>
<accession>Q1I5T0</accession>
<feature type="region of interest" description="Disordered" evidence="1">
    <location>
        <begin position="87"/>
        <end position="106"/>
    </location>
</feature>
<name>Q1I5T0_PSEE4</name>
<dbReference type="KEGG" id="pen:PSEEN4318"/>
<dbReference type="STRING" id="384676.PSEEN4318"/>
<organism evidence="2 3">
    <name type="scientific">Pseudomonas entomophila (strain L48)</name>
    <dbReference type="NCBI Taxonomy" id="384676"/>
    <lineage>
        <taxon>Bacteria</taxon>
        <taxon>Pseudomonadati</taxon>
        <taxon>Pseudomonadota</taxon>
        <taxon>Gammaproteobacteria</taxon>
        <taxon>Pseudomonadales</taxon>
        <taxon>Pseudomonadaceae</taxon>
        <taxon>Pseudomonas</taxon>
    </lineage>
</organism>
<dbReference type="AlphaFoldDB" id="Q1I5T0"/>
<evidence type="ECO:0000313" key="2">
    <source>
        <dbReference type="EMBL" id="CAK17005.1"/>
    </source>
</evidence>